<dbReference type="GO" id="GO:0005829">
    <property type="term" value="C:cytosol"/>
    <property type="evidence" value="ECO:0007669"/>
    <property type="project" value="TreeGrafter"/>
</dbReference>
<dbReference type="InterPro" id="IPR017508">
    <property type="entry name" value="HipA_N1"/>
</dbReference>
<comment type="caution">
    <text evidence="6">The sequence shown here is derived from an EMBL/GenBank/DDBJ whole genome shotgun (WGS) entry which is preliminary data.</text>
</comment>
<evidence type="ECO:0000256" key="2">
    <source>
        <dbReference type="ARBA" id="ARBA00022679"/>
    </source>
</evidence>
<organism evidence="6 7">
    <name type="scientific">Parvibium lacunae</name>
    <dbReference type="NCBI Taxonomy" id="1888893"/>
    <lineage>
        <taxon>Bacteria</taxon>
        <taxon>Pseudomonadati</taxon>
        <taxon>Pseudomonadota</taxon>
        <taxon>Betaproteobacteria</taxon>
        <taxon>Burkholderiales</taxon>
        <taxon>Alcaligenaceae</taxon>
        <taxon>Parvibium</taxon>
    </lineage>
</organism>
<dbReference type="AlphaFoldDB" id="A0A368L6E0"/>
<protein>
    <submittedName>
        <fullName evidence="6">Type II toxin-antitoxin system HipA family toxin</fullName>
    </submittedName>
</protein>
<reference evidence="6 7" key="1">
    <citation type="journal article" date="2018" name="Int. J. Syst. Evol. Microbiol.">
        <title>Parvibium lacunae gen. nov., sp. nov., a new member of the family Alcaligenaceae isolated from a freshwater pond.</title>
        <authorList>
            <person name="Chen W.M."/>
            <person name="Xie P.B."/>
            <person name="Hsu M.Y."/>
            <person name="Sheu S.Y."/>
        </authorList>
    </citation>
    <scope>NUCLEOTIDE SEQUENCE [LARGE SCALE GENOMIC DNA]</scope>
    <source>
        <strain evidence="6 7">KMB9</strain>
    </source>
</reference>
<feature type="domain" description="HipA-like C-terminal" evidence="4">
    <location>
        <begin position="147"/>
        <end position="398"/>
    </location>
</feature>
<proteinExistence type="inferred from homology"/>
<evidence type="ECO:0000256" key="1">
    <source>
        <dbReference type="ARBA" id="ARBA00010164"/>
    </source>
</evidence>
<feature type="domain" description="HipA N-terminal subdomain 1" evidence="5">
    <location>
        <begin position="5"/>
        <end position="102"/>
    </location>
</feature>
<dbReference type="InterPro" id="IPR012893">
    <property type="entry name" value="HipA-like_C"/>
</dbReference>
<dbReference type="PANTHER" id="PTHR37419">
    <property type="entry name" value="SERINE/THREONINE-PROTEIN KINASE TOXIN HIPA"/>
    <property type="match status" value="1"/>
</dbReference>
<evidence type="ECO:0000313" key="7">
    <source>
        <dbReference type="Proteomes" id="UP000252357"/>
    </source>
</evidence>
<keyword evidence="3" id="KW-0418">Kinase</keyword>
<dbReference type="CDD" id="cd17793">
    <property type="entry name" value="HipA"/>
    <property type="match status" value="1"/>
</dbReference>
<dbReference type="OrthoDB" id="9805913at2"/>
<keyword evidence="7" id="KW-1185">Reference proteome</keyword>
<gene>
    <name evidence="6" type="ORF">DU000_00230</name>
</gene>
<dbReference type="Pfam" id="PF13657">
    <property type="entry name" value="Couple_hipA"/>
    <property type="match status" value="1"/>
</dbReference>
<evidence type="ECO:0000259" key="5">
    <source>
        <dbReference type="Pfam" id="PF13657"/>
    </source>
</evidence>
<dbReference type="EMBL" id="QPGB01000001">
    <property type="protein sequence ID" value="RCS59225.1"/>
    <property type="molecule type" value="Genomic_DNA"/>
</dbReference>
<dbReference type="NCBIfam" id="TIGR03071">
    <property type="entry name" value="couple_hipA"/>
    <property type="match status" value="1"/>
</dbReference>
<evidence type="ECO:0000259" key="4">
    <source>
        <dbReference type="Pfam" id="PF07804"/>
    </source>
</evidence>
<dbReference type="InterPro" id="IPR052028">
    <property type="entry name" value="HipA_Ser/Thr_kinase"/>
</dbReference>
<evidence type="ECO:0000313" key="6">
    <source>
        <dbReference type="EMBL" id="RCS59225.1"/>
    </source>
</evidence>
<name>A0A368L6E0_9BURK</name>
<dbReference type="GO" id="GO:0004674">
    <property type="term" value="F:protein serine/threonine kinase activity"/>
    <property type="evidence" value="ECO:0007669"/>
    <property type="project" value="TreeGrafter"/>
</dbReference>
<sequence>MRHELAVWLFSHQVGTLGLVEGKLSFCYAPSWLAQPGAMALSASLPLQATPFDDRQTRPFFAGLLPEGQMRRLLAQQFQVSGQNDFALLDRIGGECAGAVSLLAPGQTLPVPPQQDTVQWLSDAALVSLLDELPRRPMLAGTDGLRLSLAGAQDKLPVVFDGARIGLPRQGRPSSHILKPAIHGVADSVMNEGFCMALAEAMQLKPAKSAIHVVQDRAFLLVERYDRVPNSQENTQKQAQEHTQEQLQRLHQEDFCQALGVVPEMKYQNEGGPDLAQCFELVRRMTRPSAPQILHLLDYVIFNALIGNHDAHAKNFSLLYTDPNPSPNQPPVLAPFYDTLSTAIYPTLTPKMAMKIGNKYKFSEVQARHWAQFSENVGLTKAQTKRRILELAKQLPAAARALQSNPERGFAGNAVVEQINTLIEQRCALTIQRLTEPTD</sequence>
<keyword evidence="2" id="KW-0808">Transferase</keyword>
<dbReference type="Pfam" id="PF07804">
    <property type="entry name" value="HipA_C"/>
    <property type="match status" value="1"/>
</dbReference>
<dbReference type="RefSeq" id="WP_114401375.1">
    <property type="nucleotide sequence ID" value="NZ_QPGB01000001.1"/>
</dbReference>
<comment type="similarity">
    <text evidence="1">Belongs to the HipA Ser/Thr kinase family.</text>
</comment>
<dbReference type="Gene3D" id="1.10.1070.20">
    <property type="match status" value="1"/>
</dbReference>
<dbReference type="PANTHER" id="PTHR37419:SF1">
    <property type="entry name" value="SERINE_THREONINE-PROTEIN KINASE TOXIN HIPA"/>
    <property type="match status" value="1"/>
</dbReference>
<evidence type="ECO:0000256" key="3">
    <source>
        <dbReference type="ARBA" id="ARBA00022777"/>
    </source>
</evidence>
<accession>A0A368L6E0</accession>
<dbReference type="Proteomes" id="UP000252357">
    <property type="component" value="Unassembled WGS sequence"/>
</dbReference>